<feature type="transmembrane region" description="Helical" evidence="14">
    <location>
        <begin position="600"/>
        <end position="621"/>
    </location>
</feature>
<protein>
    <recommendedName>
        <fullName evidence="12">1,3-beta-glucan synthase</fullName>
        <ecNumber evidence="3">2.4.1.34</ecNumber>
    </recommendedName>
    <alternativeName>
        <fullName evidence="12">1,3-beta-glucan synthase</fullName>
    </alternativeName>
</protein>
<dbReference type="PANTHER" id="PTHR12741">
    <property type="entry name" value="LYST-INTERACTING PROTEIN LIP5 DOPAMINE RESPONSIVE PROTEIN DRG-1"/>
    <property type="match status" value="1"/>
</dbReference>
<dbReference type="EC" id="2.4.1.34" evidence="3"/>
<evidence type="ECO:0000256" key="14">
    <source>
        <dbReference type="SAM" id="Phobius"/>
    </source>
</evidence>
<evidence type="ECO:0000256" key="13">
    <source>
        <dbReference type="ARBA" id="ARBA00047777"/>
    </source>
</evidence>
<evidence type="ECO:0000256" key="3">
    <source>
        <dbReference type="ARBA" id="ARBA00012589"/>
    </source>
</evidence>
<evidence type="ECO:0000256" key="7">
    <source>
        <dbReference type="ARBA" id="ARBA00022692"/>
    </source>
</evidence>
<feature type="transmembrane region" description="Helical" evidence="14">
    <location>
        <begin position="734"/>
        <end position="753"/>
    </location>
</feature>
<evidence type="ECO:0000256" key="9">
    <source>
        <dbReference type="ARBA" id="ARBA00022989"/>
    </source>
</evidence>
<proteinExistence type="inferred from homology"/>
<feature type="domain" description="1,3-beta-glucan synthase component FKS1-like" evidence="15">
    <location>
        <begin position="321"/>
        <end position="437"/>
    </location>
</feature>
<dbReference type="GO" id="GO:0005886">
    <property type="term" value="C:plasma membrane"/>
    <property type="evidence" value="ECO:0007669"/>
    <property type="project" value="UniProtKB-SubCell"/>
</dbReference>
<evidence type="ECO:0000256" key="12">
    <source>
        <dbReference type="ARBA" id="ARBA00032165"/>
    </source>
</evidence>
<dbReference type="AlphaFoldDB" id="A0A2G2Y6M6"/>
<feature type="transmembrane region" description="Helical" evidence="14">
    <location>
        <begin position="551"/>
        <end position="572"/>
    </location>
</feature>
<dbReference type="EMBL" id="AYRZ02000012">
    <property type="protein sequence ID" value="PHT65426.1"/>
    <property type="molecule type" value="Genomic_DNA"/>
</dbReference>
<dbReference type="FunFam" id="1.25.40.270:FF:000002">
    <property type="entry name" value="callose synthase 3"/>
    <property type="match status" value="1"/>
</dbReference>
<feature type="transmembrane region" description="Helical" evidence="14">
    <location>
        <begin position="44"/>
        <end position="66"/>
    </location>
</feature>
<keyword evidence="7 14" id="KW-0812">Transmembrane</keyword>
<evidence type="ECO:0000256" key="8">
    <source>
        <dbReference type="ARBA" id="ARBA00022960"/>
    </source>
</evidence>
<dbReference type="InterPro" id="IPR023175">
    <property type="entry name" value="Vta1/CALS_N_sf"/>
</dbReference>
<evidence type="ECO:0000256" key="1">
    <source>
        <dbReference type="ARBA" id="ARBA00004651"/>
    </source>
</evidence>
<evidence type="ECO:0000256" key="2">
    <source>
        <dbReference type="ARBA" id="ARBA00009040"/>
    </source>
</evidence>
<dbReference type="STRING" id="4072.A0A2G2Y6M6"/>
<evidence type="ECO:0000313" key="16">
    <source>
        <dbReference type="EMBL" id="PHT65426.1"/>
    </source>
</evidence>
<evidence type="ECO:0000256" key="5">
    <source>
        <dbReference type="ARBA" id="ARBA00022676"/>
    </source>
</evidence>
<comment type="catalytic activity">
    <reaction evidence="13">
        <text>[(1-&gt;3)-beta-D-glucosyl](n) + UDP-alpha-D-glucose = [(1-&gt;3)-beta-D-glucosyl](n+1) + UDP + H(+)</text>
        <dbReference type="Rhea" id="RHEA:21476"/>
        <dbReference type="Rhea" id="RHEA-COMP:11146"/>
        <dbReference type="Rhea" id="RHEA-COMP:14303"/>
        <dbReference type="ChEBI" id="CHEBI:15378"/>
        <dbReference type="ChEBI" id="CHEBI:37671"/>
        <dbReference type="ChEBI" id="CHEBI:58223"/>
        <dbReference type="ChEBI" id="CHEBI:58885"/>
        <dbReference type="EC" id="2.4.1.34"/>
    </reaction>
</comment>
<dbReference type="GO" id="GO:0003843">
    <property type="term" value="F:1,3-beta-D-glucan synthase activity"/>
    <property type="evidence" value="ECO:0007669"/>
    <property type="project" value="UniProtKB-EC"/>
</dbReference>
<gene>
    <name evidence="16" type="ORF">T459_29851</name>
</gene>
<dbReference type="PANTHER" id="PTHR12741:SF106">
    <property type="entry name" value="CALLOSE SYNTHASE 5"/>
    <property type="match status" value="1"/>
</dbReference>
<evidence type="ECO:0000259" key="15">
    <source>
        <dbReference type="SMART" id="SM01205"/>
    </source>
</evidence>
<comment type="caution">
    <text evidence="16">The sequence shown here is derived from an EMBL/GenBank/DDBJ whole genome shotgun (WGS) entry which is preliminary data.</text>
</comment>
<dbReference type="OMA" id="KAPYSNW"/>
<dbReference type="GO" id="GO:0071555">
    <property type="term" value="P:cell wall organization"/>
    <property type="evidence" value="ECO:0007669"/>
    <property type="project" value="UniProtKB-KW"/>
</dbReference>
<comment type="similarity">
    <text evidence="2">Belongs to the glycosyltransferase 48 family.</text>
</comment>
<keyword evidence="8" id="KW-0133">Cell shape</keyword>
<dbReference type="GO" id="GO:0008360">
    <property type="term" value="P:regulation of cell shape"/>
    <property type="evidence" value="ECO:0007669"/>
    <property type="project" value="UniProtKB-KW"/>
</dbReference>
<keyword evidence="10 14" id="KW-0472">Membrane</keyword>
<evidence type="ECO:0000256" key="11">
    <source>
        <dbReference type="ARBA" id="ARBA00023316"/>
    </source>
</evidence>
<feature type="transmembrane region" description="Helical" evidence="14">
    <location>
        <begin position="633"/>
        <end position="649"/>
    </location>
</feature>
<feature type="transmembrane region" description="Helical" evidence="14">
    <location>
        <begin position="661"/>
        <end position="681"/>
    </location>
</feature>
<dbReference type="Gramene" id="PHT65426">
    <property type="protein sequence ID" value="PHT65426"/>
    <property type="gene ID" value="T459_29851"/>
</dbReference>
<dbReference type="Gene3D" id="1.25.40.270">
    <property type="entry name" value="Vacuolar protein sorting-associated protein vta1"/>
    <property type="match status" value="1"/>
</dbReference>
<dbReference type="Pfam" id="PF14288">
    <property type="entry name" value="FKS1_dom1"/>
    <property type="match status" value="1"/>
</dbReference>
<sequence>MEVFDNEVVPSSLQSIAPILRVAREIQNERPRVAYLCMYPLHSISMYTLISGISHFSSLVSLLIIGRFYAFEKAHRLDPTSSGRGVRQFKTNLFQRLERDNASSLASRVKKTDAREIESFYKQYYEQYVVSLNKGEQADRAQLGKAYQTAGVLFEVLCAVNKSEKVEEVAPEIIAAANDVQAKKEIYAPYNILPLDSAGASQSIMQLEEVKAAVSALSNTRGLNWPASFEQQRQKTGDLDVLDWLRAMFGFQRDNVRNQRENLSLLLANIHIRLIPKAEPLNKAPVDALMSKLFKNYKTWCKYLGKKHSLRLPQAQQEAQQRKILYMGLYLLIWGEAANVRFMPECLCYIFHNMAYELHGLLAGNVSIVTGENIKPSYGGDDESFLRKVITPIYRVIDKEAKKSKNGKAPYSNWCNYDDLNEYFWSQDCFSLGWPMRDDGDFFKSTRDTTQGKGAANRKLGKMGKSYFVETRSFWHIFRSYDRLWTFFLLSLQALVIFAWSDIPVSDIFKKDSLYNLSSIFITAALLRFLQSILDITLNFPGYHRWKFTDVLRNVLKIILSLAWCIILPLFYLQQSNSELFTEIKRSLTFLDKMKGIPPLYLMAVAVYLLPNLLTAALFIFPMLRRWIENSDWLVVRFLLWWSQPRIYVGRGMHESQFALIKYTLFWVILLCAKFACNYFIQIKPLIKPTKIILNITHVQYAWHEFFPGVTSNYGAVLVLWTPVIIVYFMDAQIWYAIFSTLCGGVIGAFDRLGEIRTLGMLRSRFQSLPGAFNTYLVPNEKAEKKKFSFSKSFTEVYFALTFSVVSPSKRSEAAKFAQLWNEFICSFREEDLLSDRKSPLTHLFCFLIGSSCIEN</sequence>
<dbReference type="SMART" id="SM01205">
    <property type="entry name" value="FKS1_dom1"/>
    <property type="match status" value="1"/>
</dbReference>
<keyword evidence="17" id="KW-1185">Reference proteome</keyword>
<evidence type="ECO:0000313" key="17">
    <source>
        <dbReference type="Proteomes" id="UP000222542"/>
    </source>
</evidence>
<keyword evidence="5" id="KW-0328">Glycosyltransferase</keyword>
<keyword evidence="11" id="KW-0961">Cell wall biogenesis/degradation</keyword>
<name>A0A2G2Y6M6_CAPAN</name>
<accession>A0A2G2Y6M6</accession>
<evidence type="ECO:0000256" key="10">
    <source>
        <dbReference type="ARBA" id="ARBA00023136"/>
    </source>
</evidence>
<feature type="transmembrane region" description="Helical" evidence="14">
    <location>
        <begin position="484"/>
        <end position="501"/>
    </location>
</feature>
<evidence type="ECO:0000256" key="6">
    <source>
        <dbReference type="ARBA" id="ARBA00022679"/>
    </source>
</evidence>
<keyword evidence="6" id="KW-0808">Transferase</keyword>
<reference evidence="16 17" key="2">
    <citation type="journal article" date="2017" name="Genome Biol.">
        <title>New reference genome sequences of hot pepper reveal the massive evolution of plant disease-resistance genes by retroduplication.</title>
        <authorList>
            <person name="Kim S."/>
            <person name="Park J."/>
            <person name="Yeom S.I."/>
            <person name="Kim Y.M."/>
            <person name="Seo E."/>
            <person name="Kim K.T."/>
            <person name="Kim M.S."/>
            <person name="Lee J.M."/>
            <person name="Cheong K."/>
            <person name="Shin H.S."/>
            <person name="Kim S.B."/>
            <person name="Han K."/>
            <person name="Lee J."/>
            <person name="Park M."/>
            <person name="Lee H.A."/>
            <person name="Lee H.Y."/>
            <person name="Lee Y."/>
            <person name="Oh S."/>
            <person name="Lee J.H."/>
            <person name="Choi E."/>
            <person name="Choi E."/>
            <person name="Lee S.E."/>
            <person name="Jeon J."/>
            <person name="Kim H."/>
            <person name="Choi G."/>
            <person name="Song H."/>
            <person name="Lee J."/>
            <person name="Lee S.C."/>
            <person name="Kwon J.K."/>
            <person name="Lee H.Y."/>
            <person name="Koo N."/>
            <person name="Hong Y."/>
            <person name="Kim R.W."/>
            <person name="Kang W.H."/>
            <person name="Huh J.H."/>
            <person name="Kang B.C."/>
            <person name="Yang T.J."/>
            <person name="Lee Y.H."/>
            <person name="Bennetzen J.L."/>
            <person name="Choi D."/>
        </authorList>
    </citation>
    <scope>NUCLEOTIDE SEQUENCE [LARGE SCALE GENOMIC DNA]</scope>
    <source>
        <strain evidence="17">cv. CM334</strain>
    </source>
</reference>
<reference evidence="16 17" key="1">
    <citation type="journal article" date="2014" name="Nat. Genet.">
        <title>Genome sequence of the hot pepper provides insights into the evolution of pungency in Capsicum species.</title>
        <authorList>
            <person name="Kim S."/>
            <person name="Park M."/>
            <person name="Yeom S.I."/>
            <person name="Kim Y.M."/>
            <person name="Lee J.M."/>
            <person name="Lee H.A."/>
            <person name="Seo E."/>
            <person name="Choi J."/>
            <person name="Cheong K."/>
            <person name="Kim K.T."/>
            <person name="Jung K."/>
            <person name="Lee G.W."/>
            <person name="Oh S.K."/>
            <person name="Bae C."/>
            <person name="Kim S.B."/>
            <person name="Lee H.Y."/>
            <person name="Kim S.Y."/>
            <person name="Kim M.S."/>
            <person name="Kang B.C."/>
            <person name="Jo Y.D."/>
            <person name="Yang H.B."/>
            <person name="Jeong H.J."/>
            <person name="Kang W.H."/>
            <person name="Kwon J.K."/>
            <person name="Shin C."/>
            <person name="Lim J.Y."/>
            <person name="Park J.H."/>
            <person name="Huh J.H."/>
            <person name="Kim J.S."/>
            <person name="Kim B.D."/>
            <person name="Cohen O."/>
            <person name="Paran I."/>
            <person name="Suh M.C."/>
            <person name="Lee S.B."/>
            <person name="Kim Y.K."/>
            <person name="Shin Y."/>
            <person name="Noh S.J."/>
            <person name="Park J."/>
            <person name="Seo Y.S."/>
            <person name="Kwon S.Y."/>
            <person name="Kim H.A."/>
            <person name="Park J.M."/>
            <person name="Kim H.J."/>
            <person name="Choi S.B."/>
            <person name="Bosland P.W."/>
            <person name="Reeves G."/>
            <person name="Jo S.H."/>
            <person name="Lee B.W."/>
            <person name="Cho H.T."/>
            <person name="Choi H.S."/>
            <person name="Lee M.S."/>
            <person name="Yu Y."/>
            <person name="Do Choi Y."/>
            <person name="Park B.S."/>
            <person name="van Deynze A."/>
            <person name="Ashrafi H."/>
            <person name="Hill T."/>
            <person name="Kim W.T."/>
            <person name="Pai H.S."/>
            <person name="Ahn H.K."/>
            <person name="Yeam I."/>
            <person name="Giovannoni J.J."/>
            <person name="Rose J.K."/>
            <person name="Sorensen I."/>
            <person name="Lee S.J."/>
            <person name="Kim R.W."/>
            <person name="Choi I.Y."/>
            <person name="Choi B.S."/>
            <person name="Lim J.S."/>
            <person name="Lee Y.H."/>
            <person name="Choi D."/>
        </authorList>
    </citation>
    <scope>NUCLEOTIDE SEQUENCE [LARGE SCALE GENOMIC DNA]</scope>
    <source>
        <strain evidence="17">cv. CM334</strain>
    </source>
</reference>
<dbReference type="InterPro" id="IPR026899">
    <property type="entry name" value="FKS1-like_dom1"/>
</dbReference>
<comment type="subcellular location">
    <subcellularLocation>
        <location evidence="1">Cell membrane</location>
        <topology evidence="1">Multi-pass membrane protein</topology>
    </subcellularLocation>
</comment>
<organism evidence="16 17">
    <name type="scientific">Capsicum annuum</name>
    <name type="common">Capsicum pepper</name>
    <dbReference type="NCBI Taxonomy" id="4072"/>
    <lineage>
        <taxon>Eukaryota</taxon>
        <taxon>Viridiplantae</taxon>
        <taxon>Streptophyta</taxon>
        <taxon>Embryophyta</taxon>
        <taxon>Tracheophyta</taxon>
        <taxon>Spermatophyta</taxon>
        <taxon>Magnoliopsida</taxon>
        <taxon>eudicotyledons</taxon>
        <taxon>Gunneridae</taxon>
        <taxon>Pentapetalae</taxon>
        <taxon>asterids</taxon>
        <taxon>lamiids</taxon>
        <taxon>Solanales</taxon>
        <taxon>Solanaceae</taxon>
        <taxon>Solanoideae</taxon>
        <taxon>Capsiceae</taxon>
        <taxon>Capsicum</taxon>
    </lineage>
</organism>
<feature type="transmembrane region" description="Helical" evidence="14">
    <location>
        <begin position="702"/>
        <end position="728"/>
    </location>
</feature>
<dbReference type="Proteomes" id="UP000222542">
    <property type="component" value="Unassembled WGS sequence"/>
</dbReference>
<keyword evidence="4" id="KW-1003">Cell membrane</keyword>
<evidence type="ECO:0000256" key="4">
    <source>
        <dbReference type="ARBA" id="ARBA00022475"/>
    </source>
</evidence>
<feature type="transmembrane region" description="Helical" evidence="14">
    <location>
        <begin position="513"/>
        <end position="530"/>
    </location>
</feature>
<keyword evidence="9 14" id="KW-1133">Transmembrane helix</keyword>